<protein>
    <submittedName>
        <fullName evidence="1">Uncharacterized protein</fullName>
    </submittedName>
</protein>
<reference evidence="1" key="1">
    <citation type="journal article" date="2016" name="PLoS ONE">
        <title>Analysis of Genetic Variation across the Encapsidated Genome of Microplitis demolitor Bracovirus in Parasitoid Wasps.</title>
        <authorList>
            <person name="Burke G.R."/>
        </authorList>
    </citation>
    <scope>NUCLEOTIDE SEQUENCE</scope>
    <source>
        <strain evidence="1">UGA</strain>
    </source>
</reference>
<dbReference type="EMBL" id="KX223737">
    <property type="protein sequence ID" value="AOH69140.1"/>
    <property type="molecule type" value="Genomic_DNA"/>
</dbReference>
<evidence type="ECO:0000313" key="1">
    <source>
        <dbReference type="EMBL" id="AOH69140.1"/>
    </source>
</evidence>
<gene>
    <name evidence="1" type="ORF">A6F54_67</name>
</gene>
<accession>A0A1D5APJ3</accession>
<proteinExistence type="predicted"/>
<name>A0A1D5APJ3_9VIRU</name>
<sequence length="101" mass="11267">MSSSSSSSSSSSQCSNSTSFYFIPREWKEYPAATLDCVLSTDIKEHLKYSKRVEGAPISVGGVPAKLEYFGPSIWMRKDGDTECKPSKDYAMRHIQDDSKK</sequence>
<organism evidence="1">
    <name type="scientific">Microplitis mediator bracovirus</name>
    <dbReference type="NCBI Taxonomy" id="1836595"/>
    <lineage>
        <taxon>Viruses</taxon>
        <taxon>Viruses incertae sedis</taxon>
        <taxon>Polydnaviriformidae</taxon>
        <taxon>Bracoviriform</taxon>
    </lineage>
</organism>